<gene>
    <name evidence="5" type="ORF">Nepgr_003298</name>
</gene>
<dbReference type="Proteomes" id="UP001279734">
    <property type="component" value="Unassembled WGS sequence"/>
</dbReference>
<evidence type="ECO:0000256" key="1">
    <source>
        <dbReference type="ARBA" id="ARBA00022723"/>
    </source>
</evidence>
<evidence type="ECO:0000313" key="5">
    <source>
        <dbReference type="EMBL" id="GMH01459.1"/>
    </source>
</evidence>
<organism evidence="5 6">
    <name type="scientific">Nepenthes gracilis</name>
    <name type="common">Slender pitcher plant</name>
    <dbReference type="NCBI Taxonomy" id="150966"/>
    <lineage>
        <taxon>Eukaryota</taxon>
        <taxon>Viridiplantae</taxon>
        <taxon>Streptophyta</taxon>
        <taxon>Embryophyta</taxon>
        <taxon>Tracheophyta</taxon>
        <taxon>Spermatophyta</taxon>
        <taxon>Magnoliopsida</taxon>
        <taxon>eudicotyledons</taxon>
        <taxon>Gunneridae</taxon>
        <taxon>Pentapetalae</taxon>
        <taxon>Caryophyllales</taxon>
        <taxon>Nepenthaceae</taxon>
        <taxon>Nepenthes</taxon>
    </lineage>
</organism>
<keyword evidence="2" id="KW-0863">Zinc-finger</keyword>
<dbReference type="GO" id="GO:0009705">
    <property type="term" value="C:plant-type vacuole membrane"/>
    <property type="evidence" value="ECO:0007669"/>
    <property type="project" value="TreeGrafter"/>
</dbReference>
<keyword evidence="6" id="KW-1185">Reference proteome</keyword>
<comment type="caution">
    <text evidence="5">The sequence shown here is derived from an EMBL/GenBank/DDBJ whole genome shotgun (WGS) entry which is preliminary data.</text>
</comment>
<dbReference type="PANTHER" id="PTHR46858:SF11">
    <property type="entry name" value="LIGASE, PUTATIVE-RELATED"/>
    <property type="match status" value="1"/>
</dbReference>
<accession>A0AAD3RZC8</accession>
<sequence length="106" mass="11856">MQVYIPGRESLIEWLEDPSYPNTTLSWNIISRSSMIEQEIKKTATYFITVGNLNSEAVKAQLNFNLGQAKVEDDWLQARQGGYGAGETGQEAHDPLLSPKDNDHST</sequence>
<feature type="compositionally biased region" description="Basic and acidic residues" evidence="4">
    <location>
        <begin position="90"/>
        <end position="106"/>
    </location>
</feature>
<evidence type="ECO:0000313" key="6">
    <source>
        <dbReference type="Proteomes" id="UP001279734"/>
    </source>
</evidence>
<name>A0AAD3RZC8_NEPGR</name>
<keyword evidence="1" id="KW-0479">Metal-binding</keyword>
<proteinExistence type="predicted"/>
<evidence type="ECO:0000256" key="2">
    <source>
        <dbReference type="ARBA" id="ARBA00022771"/>
    </source>
</evidence>
<keyword evidence="3" id="KW-0862">Zinc</keyword>
<dbReference type="GO" id="GO:0061630">
    <property type="term" value="F:ubiquitin protein ligase activity"/>
    <property type="evidence" value="ECO:0007669"/>
    <property type="project" value="TreeGrafter"/>
</dbReference>
<reference evidence="5" key="1">
    <citation type="submission" date="2023-05" db="EMBL/GenBank/DDBJ databases">
        <title>Nepenthes gracilis genome sequencing.</title>
        <authorList>
            <person name="Fukushima K."/>
        </authorList>
    </citation>
    <scope>NUCLEOTIDE SEQUENCE</scope>
    <source>
        <strain evidence="5">SING2019-196</strain>
    </source>
</reference>
<dbReference type="GO" id="GO:0008270">
    <property type="term" value="F:zinc ion binding"/>
    <property type="evidence" value="ECO:0007669"/>
    <property type="project" value="UniProtKB-KW"/>
</dbReference>
<evidence type="ECO:0000256" key="3">
    <source>
        <dbReference type="ARBA" id="ARBA00022833"/>
    </source>
</evidence>
<dbReference type="PANTHER" id="PTHR46858">
    <property type="entry name" value="OS05G0521000 PROTEIN"/>
    <property type="match status" value="1"/>
</dbReference>
<evidence type="ECO:0000256" key="4">
    <source>
        <dbReference type="SAM" id="MobiDB-lite"/>
    </source>
</evidence>
<dbReference type="EMBL" id="BSYO01000003">
    <property type="protein sequence ID" value="GMH01459.1"/>
    <property type="molecule type" value="Genomic_DNA"/>
</dbReference>
<feature type="region of interest" description="Disordered" evidence="4">
    <location>
        <begin position="80"/>
        <end position="106"/>
    </location>
</feature>
<dbReference type="AlphaFoldDB" id="A0AAD3RZC8"/>
<protein>
    <submittedName>
        <fullName evidence="5">Uncharacterized protein</fullName>
    </submittedName>
</protein>
<dbReference type="GO" id="GO:0016567">
    <property type="term" value="P:protein ubiquitination"/>
    <property type="evidence" value="ECO:0007669"/>
    <property type="project" value="TreeGrafter"/>
</dbReference>
<dbReference type="GO" id="GO:0005768">
    <property type="term" value="C:endosome"/>
    <property type="evidence" value="ECO:0007669"/>
    <property type="project" value="TreeGrafter"/>
</dbReference>